<dbReference type="EMBL" id="LSRX01000567">
    <property type="protein sequence ID" value="OLP93833.1"/>
    <property type="molecule type" value="Genomic_DNA"/>
</dbReference>
<evidence type="ECO:0000313" key="3">
    <source>
        <dbReference type="Proteomes" id="UP000186817"/>
    </source>
</evidence>
<reference evidence="2 3" key="1">
    <citation type="submission" date="2016-02" db="EMBL/GenBank/DDBJ databases">
        <title>Genome analysis of coral dinoflagellate symbionts highlights evolutionary adaptations to a symbiotic lifestyle.</title>
        <authorList>
            <person name="Aranda M."/>
            <person name="Li Y."/>
            <person name="Liew Y.J."/>
            <person name="Baumgarten S."/>
            <person name="Simakov O."/>
            <person name="Wilson M."/>
            <person name="Piel J."/>
            <person name="Ashoor H."/>
            <person name="Bougouffa S."/>
            <person name="Bajic V.B."/>
            <person name="Ryu T."/>
            <person name="Ravasi T."/>
            <person name="Bayer T."/>
            <person name="Micklem G."/>
            <person name="Kim H."/>
            <person name="Bhak J."/>
            <person name="Lajeunesse T.C."/>
            <person name="Voolstra C.R."/>
        </authorList>
    </citation>
    <scope>NUCLEOTIDE SEQUENCE [LARGE SCALE GENOMIC DNA]</scope>
    <source>
        <strain evidence="2 3">CCMP2467</strain>
    </source>
</reference>
<feature type="compositionally biased region" description="Acidic residues" evidence="1">
    <location>
        <begin position="56"/>
        <end position="70"/>
    </location>
</feature>
<name>A0A1Q9DF53_SYMMI</name>
<feature type="region of interest" description="Disordered" evidence="1">
    <location>
        <begin position="19"/>
        <end position="70"/>
    </location>
</feature>
<dbReference type="AlphaFoldDB" id="A0A1Q9DF53"/>
<sequence>MDASDSQWKQRMDALLSRLQASGDAGRAETYPPSAPLKAELQSTRQEPLESRGLGEDVEEQEDREVDVESELSAWEASIAKRSESLDALESMLEKLPCAVKGGVRMTTTSGPAIMTQESMPQQNSRRCRLPAFLVYG</sequence>
<comment type="caution">
    <text evidence="2">The sequence shown here is derived from an EMBL/GenBank/DDBJ whole genome shotgun (WGS) entry which is preliminary data.</text>
</comment>
<dbReference type="Proteomes" id="UP000186817">
    <property type="component" value="Unassembled WGS sequence"/>
</dbReference>
<dbReference type="OrthoDB" id="10458950at2759"/>
<protein>
    <submittedName>
        <fullName evidence="2">Uncharacterized protein</fullName>
    </submittedName>
</protein>
<proteinExistence type="predicted"/>
<keyword evidence="3" id="KW-1185">Reference proteome</keyword>
<evidence type="ECO:0000256" key="1">
    <source>
        <dbReference type="SAM" id="MobiDB-lite"/>
    </source>
</evidence>
<evidence type="ECO:0000313" key="2">
    <source>
        <dbReference type="EMBL" id="OLP93833.1"/>
    </source>
</evidence>
<organism evidence="2 3">
    <name type="scientific">Symbiodinium microadriaticum</name>
    <name type="common">Dinoflagellate</name>
    <name type="synonym">Zooxanthella microadriatica</name>
    <dbReference type="NCBI Taxonomy" id="2951"/>
    <lineage>
        <taxon>Eukaryota</taxon>
        <taxon>Sar</taxon>
        <taxon>Alveolata</taxon>
        <taxon>Dinophyceae</taxon>
        <taxon>Suessiales</taxon>
        <taxon>Symbiodiniaceae</taxon>
        <taxon>Symbiodinium</taxon>
    </lineage>
</organism>
<accession>A0A1Q9DF53</accession>
<gene>
    <name evidence="2" type="ORF">AK812_SmicGene24230</name>
</gene>